<sequence length="393" mass="45040">MESWNQIDEWVNAYRQGTLSEKDRAALIIWLEKSPEHITLFKEMLRTEMKVSAVGAWRELDKMQERTWKRIYPVLENRTKRLYMWGVRVAAVIIVTIGIFWMWQDHQGAEEKLGNVVSMLHVESGTPKAVLLTRGGGEIELKGDETRQVADLSGISVIQDSTGGVRFEQKDSIEGGEIEYTTIVVPRTGEYFVVLSDGTKVWMNSGSQLTFPVRFCEDKREVSLQGEAYFEVSEDKTKPFYVQADEVQVHVLGTAFNVMSYKDDGQVEVALLRGKVSFDVSEETYLLKPGEIASWERGNQKTTVRKGDVEAIIDWKVGRFNFEDMPLKELTVKLARWYGVDFSFVDEPTKEFRFSGAVTKYRSLDYVLNMISKTTNVVFTEENGKIVVRMKNK</sequence>
<dbReference type="EMBL" id="JAATLI010000011">
    <property type="protein sequence ID" value="NJC19589.1"/>
    <property type="molecule type" value="Genomic_DNA"/>
</dbReference>
<evidence type="ECO:0000313" key="6">
    <source>
        <dbReference type="Proteomes" id="UP000576368"/>
    </source>
</evidence>
<keyword evidence="1" id="KW-1133">Transmembrane helix</keyword>
<keyword evidence="1" id="KW-0812">Transmembrane</keyword>
<evidence type="ECO:0000259" key="2">
    <source>
        <dbReference type="Pfam" id="PF04773"/>
    </source>
</evidence>
<feature type="transmembrane region" description="Helical" evidence="1">
    <location>
        <begin position="82"/>
        <end position="103"/>
    </location>
</feature>
<dbReference type="Gene3D" id="3.55.50.30">
    <property type="match status" value="1"/>
</dbReference>
<accession>A0A7X6BKL9</accession>
<dbReference type="GO" id="GO:0016989">
    <property type="term" value="F:sigma factor antagonist activity"/>
    <property type="evidence" value="ECO:0007669"/>
    <property type="project" value="TreeGrafter"/>
</dbReference>
<dbReference type="InterPro" id="IPR012373">
    <property type="entry name" value="Ferrdict_sens_TM"/>
</dbReference>
<protein>
    <submittedName>
        <fullName evidence="5">DUF4974 domain-containing protein</fullName>
    </submittedName>
    <submittedName>
        <fullName evidence="4">Ferric-dicitrate binding protein FerR (Iron transport regulator)</fullName>
    </submittedName>
</protein>
<reference evidence="4 6" key="2">
    <citation type="submission" date="2020-03" db="EMBL/GenBank/DDBJ databases">
        <title>Genomic Encyclopedia of Type Strains, Phase IV (KMG-IV): sequencing the most valuable type-strain genomes for metagenomic binning, comparative biology and taxonomic classification.</title>
        <authorList>
            <person name="Goeker M."/>
        </authorList>
    </citation>
    <scope>NUCLEOTIDE SEQUENCE [LARGE SCALE GENOMIC DNA]</scope>
    <source>
        <strain evidence="4 6">DSM 105722</strain>
    </source>
</reference>
<dbReference type="GeneID" id="86892378"/>
<feature type="domain" description="FecR protein" evidence="2">
    <location>
        <begin position="186"/>
        <end position="276"/>
    </location>
</feature>
<keyword evidence="7" id="KW-1185">Reference proteome</keyword>
<dbReference type="InterPro" id="IPR006860">
    <property type="entry name" value="FecR"/>
</dbReference>
<dbReference type="PANTHER" id="PTHR30273">
    <property type="entry name" value="PERIPLASMIC SIGNAL SENSOR AND SIGMA FACTOR ACTIVATOR FECR-RELATED"/>
    <property type="match status" value="1"/>
</dbReference>
<dbReference type="AlphaFoldDB" id="A0A7X6BKL9"/>
<evidence type="ECO:0000259" key="3">
    <source>
        <dbReference type="Pfam" id="PF16344"/>
    </source>
</evidence>
<dbReference type="RefSeq" id="WP_118303174.1">
    <property type="nucleotide sequence ID" value="NZ_BMPA01000001.1"/>
</dbReference>
<dbReference type="Pfam" id="PF04773">
    <property type="entry name" value="FecR"/>
    <property type="match status" value="1"/>
</dbReference>
<name>A0A7X6BKL9_9BACT</name>
<proteinExistence type="predicted"/>
<evidence type="ECO:0000313" key="5">
    <source>
        <dbReference type="EMBL" id="WOF13263.1"/>
    </source>
</evidence>
<dbReference type="FunFam" id="2.60.120.1440:FF:000001">
    <property type="entry name" value="Putative anti-sigma factor"/>
    <property type="match status" value="1"/>
</dbReference>
<evidence type="ECO:0000313" key="7">
    <source>
        <dbReference type="Proteomes" id="UP001302374"/>
    </source>
</evidence>
<dbReference type="InterPro" id="IPR032508">
    <property type="entry name" value="FecR_C"/>
</dbReference>
<dbReference type="Proteomes" id="UP001302374">
    <property type="component" value="Chromosome"/>
</dbReference>
<organism evidence="4 6">
    <name type="scientific">Butyricimonas paravirosa</name>
    <dbReference type="NCBI Taxonomy" id="1472417"/>
    <lineage>
        <taxon>Bacteria</taxon>
        <taxon>Pseudomonadati</taxon>
        <taxon>Bacteroidota</taxon>
        <taxon>Bacteroidia</taxon>
        <taxon>Bacteroidales</taxon>
        <taxon>Odoribacteraceae</taxon>
        <taxon>Butyricimonas</taxon>
    </lineage>
</organism>
<feature type="domain" description="Protein FecR C-terminal" evidence="3">
    <location>
        <begin position="319"/>
        <end position="388"/>
    </location>
</feature>
<gene>
    <name evidence="5" type="ORF">F1644_13765</name>
    <name evidence="4" type="ORF">GGR15_003223</name>
</gene>
<dbReference type="PANTHER" id="PTHR30273:SF2">
    <property type="entry name" value="PROTEIN FECR"/>
    <property type="match status" value="1"/>
</dbReference>
<dbReference type="Pfam" id="PF16344">
    <property type="entry name" value="FecR_C"/>
    <property type="match status" value="1"/>
</dbReference>
<keyword evidence="1" id="KW-0472">Membrane</keyword>
<evidence type="ECO:0000313" key="4">
    <source>
        <dbReference type="EMBL" id="NJC19589.1"/>
    </source>
</evidence>
<dbReference type="Gene3D" id="2.60.120.1440">
    <property type="match status" value="1"/>
</dbReference>
<reference evidence="5 7" key="1">
    <citation type="submission" date="2019-09" db="EMBL/GenBank/DDBJ databases">
        <title>Butyricimonas paravirosa DSM 105722 (=214-4 = JCM 18677 = CCUG 65563).</title>
        <authorList>
            <person name="Le Roy T."/>
            <person name="Cani P.D."/>
        </authorList>
    </citation>
    <scope>NUCLEOTIDE SEQUENCE [LARGE SCALE GENOMIC DNA]</scope>
    <source>
        <strain evidence="5 7">DSM 105722</strain>
    </source>
</reference>
<dbReference type="Proteomes" id="UP000576368">
    <property type="component" value="Unassembled WGS sequence"/>
</dbReference>
<dbReference type="EMBL" id="CP043839">
    <property type="protein sequence ID" value="WOF13263.1"/>
    <property type="molecule type" value="Genomic_DNA"/>
</dbReference>
<evidence type="ECO:0000256" key="1">
    <source>
        <dbReference type="SAM" id="Phobius"/>
    </source>
</evidence>